<feature type="domain" description="Cytochrome C Planctomycete-type" evidence="4">
    <location>
        <begin position="49"/>
        <end position="108"/>
    </location>
</feature>
<accession>A0AAU7CTY3</accession>
<proteinExistence type="predicted"/>
<keyword evidence="1" id="KW-0732">Signal</keyword>
<dbReference type="InterPro" id="IPR036909">
    <property type="entry name" value="Cyt_c-like_dom_sf"/>
</dbReference>
<dbReference type="Pfam" id="PF07635">
    <property type="entry name" value="PSCyt1"/>
    <property type="match status" value="1"/>
</dbReference>
<dbReference type="PANTHER" id="PTHR35889">
    <property type="entry name" value="CYCLOINULO-OLIGOSACCHARIDE FRUCTANOTRANSFERASE-RELATED"/>
    <property type="match status" value="1"/>
</dbReference>
<dbReference type="SUPFAM" id="SSF46626">
    <property type="entry name" value="Cytochrome c"/>
    <property type="match status" value="1"/>
</dbReference>
<geneLocation type="plasmid" evidence="5">
    <name>pSnCh</name>
</geneLocation>
<sequence>MRRSLCLAGFLMLCVAAVLARAREPVEPLSADRKVDFEREIQPLLTAHCVKCHGPARQRSSYRLDRREAALQGGDSGEPAIVPGQGSTSHLVQLIRGLDPDEVMPPKGPKLTAGQVDLIRAWIDQGAEWAAQSNDPAPAEQGAHWSLQPLSRPAVPRPMNQGWSRTQIDDFILARLEEKRLSPSPEADRRTLIRRLTFDTTGLPPTPEEIEAFIADPGANAYERLVDRLLESPRYGERWARRWMDVVHFAETHGNDQDRPRPHAWPYRDYLIRSFNNDTPYARFVQEQLAGDILFPGDPSGIVALGFIAAGPWDESSQRDIRDDTVDKKAAQNLDRDDMVATTMATFTSTTVHCARCHDHKFDPISQAEYYGLQAVFAGVDRAERPYELDPKAESLRAPLLAKKAALQSRQKVSVDPLLDPATRSALAAGQAAWESAVADSITWVPLDPLTYTSSGGATLVKRPDWSIQSAGPRPEIDTYTIVARTDLKGISAVRLEVLTDDSLPHKGPGRQDNGNLHLSEFRLKAGRVADPTAARPISLRNPVADFDQQAWDITKAIDGNPATAWGIHPAVGKSHQAVFETTESIGIDGETELTFALEQTHGGGHLIGRLRLSATTTTRPSLARPLPEPIAKILTVPASTRTEGQRTELTAYYYTVAPELKTVIDGLKQKLAAIPPVSMVYAAAHDFKPESSFVPAKTPRPVHVLKRGDINSPVRPAAPGGLACVPGLDARFRLPDLNDEGSRRAALARWITDPKNVLTWRSIVNRVWHYHFGRGLADSPNDLGQMGAKPSHPDLVDWLAVTFRDGGGSIKQLDRLIFTSSVYRQSCRHEPRAAEVDADNTLLWRMNRTRLDAESVRDAVLQISGKLDLTMGGPSVRQFVETPGIHVTPMVNYLQFDVDSPASYRRSVYRFLFRTLPDPFMDSMDCPDASQLSPTRNASVTALQALAMWNDRFVVRQSEHFAARVGKLADGLTGQVEAAFELAVGRPPSSNESEALVRYAVKHGMANACRVILNSNEFMFVN</sequence>
<dbReference type="InterPro" id="IPR011429">
    <property type="entry name" value="Cyt_c_Planctomycete-type"/>
</dbReference>
<feature type="domain" description="DUF1553" evidence="3">
    <location>
        <begin position="744"/>
        <end position="1000"/>
    </location>
</feature>
<dbReference type="Pfam" id="PF07583">
    <property type="entry name" value="PSCyt2"/>
    <property type="match status" value="1"/>
</dbReference>
<keyword evidence="5" id="KW-0614">Plasmid</keyword>
<feature type="signal peptide" evidence="1">
    <location>
        <begin position="1"/>
        <end position="22"/>
    </location>
</feature>
<dbReference type="AlphaFoldDB" id="A0AAU7CTY3"/>
<evidence type="ECO:0000259" key="2">
    <source>
        <dbReference type="Pfam" id="PF07583"/>
    </source>
</evidence>
<evidence type="ECO:0000313" key="5">
    <source>
        <dbReference type="EMBL" id="XBH08484.1"/>
    </source>
</evidence>
<evidence type="ECO:0000259" key="3">
    <source>
        <dbReference type="Pfam" id="PF07587"/>
    </source>
</evidence>
<dbReference type="GO" id="GO:0020037">
    <property type="term" value="F:heme binding"/>
    <property type="evidence" value="ECO:0007669"/>
    <property type="project" value="InterPro"/>
</dbReference>
<evidence type="ECO:0000259" key="4">
    <source>
        <dbReference type="Pfam" id="PF07635"/>
    </source>
</evidence>
<protein>
    <submittedName>
        <fullName evidence="5">PSD1 and planctomycete cytochrome C domain-containing protein</fullName>
    </submittedName>
</protein>
<reference evidence="5" key="1">
    <citation type="submission" date="2024-05" db="EMBL/GenBank/DDBJ databases">
        <title>Planctomycetes of the genus Singulisphaera possess chitinolytic capabilities.</title>
        <authorList>
            <person name="Ivanova A."/>
        </authorList>
    </citation>
    <scope>NUCLEOTIDE SEQUENCE</scope>
    <source>
        <strain evidence="5">Ch08T</strain>
        <plasmid evidence="5">pSnCh</plasmid>
    </source>
</reference>
<dbReference type="EMBL" id="CP155448">
    <property type="protein sequence ID" value="XBH08484.1"/>
    <property type="molecule type" value="Genomic_DNA"/>
</dbReference>
<name>A0AAU7CTY3_9BACT</name>
<feature type="domain" description="DUF1549" evidence="2">
    <location>
        <begin position="167"/>
        <end position="381"/>
    </location>
</feature>
<dbReference type="PANTHER" id="PTHR35889:SF3">
    <property type="entry name" value="F-BOX DOMAIN-CONTAINING PROTEIN"/>
    <property type="match status" value="1"/>
</dbReference>
<dbReference type="InterPro" id="IPR022655">
    <property type="entry name" value="DUF1553"/>
</dbReference>
<gene>
    <name evidence="5" type="ORF">V5E97_40160</name>
</gene>
<feature type="chain" id="PRO_5043728050" evidence="1">
    <location>
        <begin position="23"/>
        <end position="1023"/>
    </location>
</feature>
<dbReference type="Pfam" id="PF07587">
    <property type="entry name" value="PSD1"/>
    <property type="match status" value="1"/>
</dbReference>
<organism evidence="5">
    <name type="scientific">Singulisphaera sp. Ch08</name>
    <dbReference type="NCBI Taxonomy" id="3120278"/>
    <lineage>
        <taxon>Bacteria</taxon>
        <taxon>Pseudomonadati</taxon>
        <taxon>Planctomycetota</taxon>
        <taxon>Planctomycetia</taxon>
        <taxon>Isosphaerales</taxon>
        <taxon>Isosphaeraceae</taxon>
        <taxon>Singulisphaera</taxon>
    </lineage>
</organism>
<evidence type="ECO:0000256" key="1">
    <source>
        <dbReference type="SAM" id="SignalP"/>
    </source>
</evidence>
<dbReference type="RefSeq" id="WP_406701355.1">
    <property type="nucleotide sequence ID" value="NZ_CP155448.1"/>
</dbReference>
<dbReference type="InterPro" id="IPR011444">
    <property type="entry name" value="DUF1549"/>
</dbReference>
<dbReference type="GO" id="GO:0009055">
    <property type="term" value="F:electron transfer activity"/>
    <property type="evidence" value="ECO:0007669"/>
    <property type="project" value="InterPro"/>
</dbReference>